<evidence type="ECO:0000256" key="1">
    <source>
        <dbReference type="SAM" id="MobiDB-lite"/>
    </source>
</evidence>
<dbReference type="EMBL" id="CCND01000051">
    <property type="protein sequence ID" value="CDX63321.1"/>
    <property type="molecule type" value="Genomic_DNA"/>
</dbReference>
<evidence type="ECO:0000313" key="3">
    <source>
        <dbReference type="Proteomes" id="UP000182888"/>
    </source>
</evidence>
<sequence>MRFTALQDPCGQWMVYDLRSGCPAQIPDMVLLGLTREQAEELACHANELVSAARPAVLSRYFSLLSIFCWSEPEQSDFIPTSMRIAEAPSGSRANTWSKPRLVRQSP</sequence>
<reference evidence="3" key="1">
    <citation type="submission" date="2014-08" db="EMBL/GenBank/DDBJ databases">
        <authorList>
            <person name="Edwards T."/>
        </authorList>
    </citation>
    <scope>NUCLEOTIDE SEQUENCE [LARGE SCALE GENOMIC DNA]</scope>
</reference>
<accession>A0A0K2W798</accession>
<protein>
    <submittedName>
        <fullName evidence="2">Uncharacterized protein</fullName>
    </submittedName>
</protein>
<organism evidence="2 3">
    <name type="scientific">Mesorhizobium plurifarium</name>
    <dbReference type="NCBI Taxonomy" id="69974"/>
    <lineage>
        <taxon>Bacteria</taxon>
        <taxon>Pseudomonadati</taxon>
        <taxon>Pseudomonadota</taxon>
        <taxon>Alphaproteobacteria</taxon>
        <taxon>Hyphomicrobiales</taxon>
        <taxon>Phyllobacteriaceae</taxon>
        <taxon>Mesorhizobium</taxon>
    </lineage>
</organism>
<feature type="region of interest" description="Disordered" evidence="1">
    <location>
        <begin position="88"/>
        <end position="107"/>
    </location>
</feature>
<dbReference type="Proteomes" id="UP000182888">
    <property type="component" value="Unassembled WGS sequence"/>
</dbReference>
<proteinExistence type="predicted"/>
<dbReference type="AlphaFoldDB" id="A0A0K2W798"/>
<gene>
    <name evidence="2" type="ORF">MPL1032_80263</name>
</gene>
<evidence type="ECO:0000313" key="2">
    <source>
        <dbReference type="EMBL" id="CDX63321.1"/>
    </source>
</evidence>
<name>A0A0K2W798_MESPL</name>